<gene>
    <name evidence="3" type="ORF">BV898_04449</name>
</gene>
<accession>A0A1W0X224</accession>
<evidence type="ECO:0000256" key="1">
    <source>
        <dbReference type="SAM" id="Coils"/>
    </source>
</evidence>
<organism evidence="3 4">
    <name type="scientific">Hypsibius exemplaris</name>
    <name type="common">Freshwater tardigrade</name>
    <dbReference type="NCBI Taxonomy" id="2072580"/>
    <lineage>
        <taxon>Eukaryota</taxon>
        <taxon>Metazoa</taxon>
        <taxon>Ecdysozoa</taxon>
        <taxon>Tardigrada</taxon>
        <taxon>Eutardigrada</taxon>
        <taxon>Parachela</taxon>
        <taxon>Hypsibioidea</taxon>
        <taxon>Hypsibiidae</taxon>
        <taxon>Hypsibius</taxon>
    </lineage>
</organism>
<feature type="compositionally biased region" description="Polar residues" evidence="2">
    <location>
        <begin position="211"/>
        <end position="221"/>
    </location>
</feature>
<feature type="coiled-coil region" evidence="1">
    <location>
        <begin position="94"/>
        <end position="147"/>
    </location>
</feature>
<feature type="region of interest" description="Disordered" evidence="2">
    <location>
        <begin position="1"/>
        <end position="61"/>
    </location>
</feature>
<dbReference type="EMBL" id="MTYJ01000022">
    <property type="protein sequence ID" value="OQV21547.1"/>
    <property type="molecule type" value="Genomic_DNA"/>
</dbReference>
<comment type="caution">
    <text evidence="3">The sequence shown here is derived from an EMBL/GenBank/DDBJ whole genome shotgun (WGS) entry which is preliminary data.</text>
</comment>
<evidence type="ECO:0000313" key="4">
    <source>
        <dbReference type="Proteomes" id="UP000192578"/>
    </source>
</evidence>
<dbReference type="OrthoDB" id="10057511at2759"/>
<proteinExistence type="predicted"/>
<protein>
    <submittedName>
        <fullName evidence="3">Uncharacterized protein</fullName>
    </submittedName>
</protein>
<name>A0A1W0X224_HYPEX</name>
<evidence type="ECO:0000313" key="3">
    <source>
        <dbReference type="EMBL" id="OQV21547.1"/>
    </source>
</evidence>
<feature type="compositionally biased region" description="Basic and acidic residues" evidence="2">
    <location>
        <begin position="7"/>
        <end position="36"/>
    </location>
</feature>
<reference evidence="4" key="1">
    <citation type="submission" date="2017-01" db="EMBL/GenBank/DDBJ databases">
        <title>Comparative genomics of anhydrobiosis in the tardigrade Hypsibius dujardini.</title>
        <authorList>
            <person name="Yoshida Y."/>
            <person name="Koutsovoulos G."/>
            <person name="Laetsch D."/>
            <person name="Stevens L."/>
            <person name="Kumar S."/>
            <person name="Horikawa D."/>
            <person name="Ishino K."/>
            <person name="Komine S."/>
            <person name="Tomita M."/>
            <person name="Blaxter M."/>
            <person name="Arakawa K."/>
        </authorList>
    </citation>
    <scope>NUCLEOTIDE SEQUENCE [LARGE SCALE GENOMIC DNA]</scope>
    <source>
        <strain evidence="4">Z151</strain>
    </source>
</reference>
<keyword evidence="4" id="KW-1185">Reference proteome</keyword>
<evidence type="ECO:0000256" key="2">
    <source>
        <dbReference type="SAM" id="MobiDB-lite"/>
    </source>
</evidence>
<sequence length="227" mass="25700">MQQNNENFERVVERSEVRQECQQPCREEESRQEEHNSSYLHTEVRAPVPNIPPPMMSGSAGLGQALVGEGFQASAARISGGSQEMNIQPSEKLLQEAAMDKERYAREQEAIQNRLQSETERKTEAYRKTAEAEAERIRKELEKQHERDIEFRKDLVQGTIDSQKKQVELGAIMAKRELDREAKLARDALEQSKMATNVEVNFDSAAGHTVSGGQTVSQSTKVTREKK</sequence>
<dbReference type="Proteomes" id="UP000192578">
    <property type="component" value="Unassembled WGS sequence"/>
</dbReference>
<feature type="region of interest" description="Disordered" evidence="2">
    <location>
        <begin position="206"/>
        <end position="227"/>
    </location>
</feature>
<keyword evidence="1" id="KW-0175">Coiled coil</keyword>
<dbReference type="AlphaFoldDB" id="A0A1W0X224"/>